<protein>
    <recommendedName>
        <fullName evidence="4">Dirigent protein</fullName>
    </recommendedName>
</protein>
<comment type="subcellular location">
    <subcellularLocation>
        <location evidence="4">Secreted</location>
        <location evidence="4">Extracellular space</location>
        <location evidence="4">Apoplast</location>
    </subcellularLocation>
</comment>
<evidence type="ECO:0000256" key="3">
    <source>
        <dbReference type="ARBA" id="ARBA00022525"/>
    </source>
</evidence>
<reference evidence="5 6" key="1">
    <citation type="journal article" date="2018" name="Science">
        <title>The opium poppy genome and morphinan production.</title>
        <authorList>
            <person name="Guo L."/>
            <person name="Winzer T."/>
            <person name="Yang X."/>
            <person name="Li Y."/>
            <person name="Ning Z."/>
            <person name="He Z."/>
            <person name="Teodor R."/>
            <person name="Lu Y."/>
            <person name="Bowser T.A."/>
            <person name="Graham I.A."/>
            <person name="Ye K."/>
        </authorList>
    </citation>
    <scope>NUCLEOTIDE SEQUENCE [LARGE SCALE GENOMIC DNA]</scope>
    <source>
        <strain evidence="6">cv. HN1</strain>
        <tissue evidence="5">Leaves</tissue>
    </source>
</reference>
<evidence type="ECO:0000256" key="2">
    <source>
        <dbReference type="ARBA" id="ARBA00011738"/>
    </source>
</evidence>
<proteinExistence type="inferred from homology"/>
<keyword evidence="3 4" id="KW-0964">Secreted</keyword>
<dbReference type="Gene3D" id="2.40.480.10">
    <property type="entry name" value="Allene oxide cyclase-like"/>
    <property type="match status" value="1"/>
</dbReference>
<dbReference type="GO" id="GO:0009699">
    <property type="term" value="P:phenylpropanoid biosynthetic process"/>
    <property type="evidence" value="ECO:0007669"/>
    <property type="project" value="UniProtKB-ARBA"/>
</dbReference>
<organism evidence="5 6">
    <name type="scientific">Papaver somniferum</name>
    <name type="common">Opium poppy</name>
    <dbReference type="NCBI Taxonomy" id="3469"/>
    <lineage>
        <taxon>Eukaryota</taxon>
        <taxon>Viridiplantae</taxon>
        <taxon>Streptophyta</taxon>
        <taxon>Embryophyta</taxon>
        <taxon>Tracheophyta</taxon>
        <taxon>Spermatophyta</taxon>
        <taxon>Magnoliopsida</taxon>
        <taxon>Ranunculales</taxon>
        <taxon>Papaveraceae</taxon>
        <taxon>Papaveroideae</taxon>
        <taxon>Papaver</taxon>
    </lineage>
</organism>
<evidence type="ECO:0000256" key="1">
    <source>
        <dbReference type="ARBA" id="ARBA00010746"/>
    </source>
</evidence>
<dbReference type="EMBL" id="CM010723">
    <property type="protein sequence ID" value="RZC76576.1"/>
    <property type="molecule type" value="Genomic_DNA"/>
</dbReference>
<sequence length="129" mass="13736">MATLQGLESGNITPIDEQLILGSLDPLVIHTSSVFGKAKGVYVKRSNSLPVNDRAKGDHMMAMTVILANNGGRLKDSLRFFGVHRVTDPESHIAVIGGTGKFQGANGYASVKNIAVNSKNLLLVTVYLS</sequence>
<keyword evidence="4" id="KW-0052">Apoplast</keyword>
<dbReference type="Proteomes" id="UP000316621">
    <property type="component" value="Chromosome 9"/>
</dbReference>
<gene>
    <name evidence="5" type="ORF">C5167_000680</name>
</gene>
<dbReference type="Gramene" id="RZC76576">
    <property type="protein sequence ID" value="RZC76576"/>
    <property type="gene ID" value="C5167_000680"/>
</dbReference>
<dbReference type="PANTHER" id="PTHR46215">
    <property type="entry name" value="DIRIGENT PROTEIN 24-RELATED"/>
    <property type="match status" value="1"/>
</dbReference>
<dbReference type="Pfam" id="PF03018">
    <property type="entry name" value="Dirigent"/>
    <property type="match status" value="1"/>
</dbReference>
<name>A0A4Y7KUN3_PAPSO</name>
<dbReference type="OMA" id="YVDSISF"/>
<dbReference type="InterPro" id="IPR004265">
    <property type="entry name" value="Dirigent"/>
</dbReference>
<keyword evidence="6" id="KW-1185">Reference proteome</keyword>
<dbReference type="GO" id="GO:0048046">
    <property type="term" value="C:apoplast"/>
    <property type="evidence" value="ECO:0007669"/>
    <property type="project" value="UniProtKB-SubCell"/>
</dbReference>
<comment type="function">
    <text evidence="4">Dirigent proteins impart stereoselectivity on the phenoxy radical-coupling reaction, yielding optically active lignans from two molecules of coniferyl alcohol in the biosynthesis of lignans, flavonolignans, and alkaloids and thus plays a central role in plant secondary metabolism.</text>
</comment>
<evidence type="ECO:0000313" key="5">
    <source>
        <dbReference type="EMBL" id="RZC76576.1"/>
    </source>
</evidence>
<dbReference type="AlphaFoldDB" id="A0A4Y7KUN3"/>
<comment type="similarity">
    <text evidence="1 4">Belongs to the plant dirigent protein family.</text>
</comment>
<evidence type="ECO:0000256" key="4">
    <source>
        <dbReference type="RuleBase" id="RU363099"/>
    </source>
</evidence>
<dbReference type="InterPro" id="IPR044859">
    <property type="entry name" value="Allene_oxi_cyc_Dirigent"/>
</dbReference>
<evidence type="ECO:0000313" key="6">
    <source>
        <dbReference type="Proteomes" id="UP000316621"/>
    </source>
</evidence>
<accession>A0A4Y7KUN3</accession>
<comment type="subunit">
    <text evidence="2 4">Homodimer.</text>
</comment>
<dbReference type="PANTHER" id="PTHR46215:SF17">
    <property type="entry name" value="DIRIGENT PROTEIN"/>
    <property type="match status" value="1"/>
</dbReference>